<proteinExistence type="predicted"/>
<organism evidence="1 2">
    <name type="scientific">Mediterraneibacter gnavus</name>
    <name type="common">Ruminococcus gnavus</name>
    <dbReference type="NCBI Taxonomy" id="33038"/>
    <lineage>
        <taxon>Bacteria</taxon>
        <taxon>Bacillati</taxon>
        <taxon>Bacillota</taxon>
        <taxon>Clostridia</taxon>
        <taxon>Lachnospirales</taxon>
        <taxon>Lachnospiraceae</taxon>
        <taxon>Mediterraneibacter</taxon>
    </lineage>
</organism>
<sequence length="70" mass="7679">MCKLTIFNYLLGFNILNVESEVISMAKNSKQTSRRVASTASKILRDGRYGKDSKSVAASALAQTKPRGKK</sequence>
<name>A0A2N5PHM2_MEDGN</name>
<dbReference type="Proteomes" id="UP000235093">
    <property type="component" value="Unassembled WGS sequence"/>
</dbReference>
<dbReference type="EMBL" id="NIHT01000013">
    <property type="protein sequence ID" value="PLT74646.1"/>
    <property type="molecule type" value="Genomic_DNA"/>
</dbReference>
<accession>A0A2N5PHM2</accession>
<evidence type="ECO:0000313" key="1">
    <source>
        <dbReference type="EMBL" id="PLT74646.1"/>
    </source>
</evidence>
<comment type="caution">
    <text evidence="1">The sequence shown here is derived from an EMBL/GenBank/DDBJ whole genome shotgun (WGS) entry which is preliminary data.</text>
</comment>
<protein>
    <submittedName>
        <fullName evidence="1">Uncharacterized protein</fullName>
    </submittedName>
</protein>
<dbReference type="AlphaFoldDB" id="A0A2N5PHM2"/>
<gene>
    <name evidence="1" type="ORF">CDL23_09465</name>
</gene>
<evidence type="ECO:0000313" key="2">
    <source>
        <dbReference type="Proteomes" id="UP000235093"/>
    </source>
</evidence>
<reference evidence="1 2" key="1">
    <citation type="journal article" date="2017" name="Genome Med.">
        <title>A novel Ruminococcus gnavus clade enriched in inflammatory bowel disease patients.</title>
        <authorList>
            <person name="Hall A.B."/>
            <person name="Yassour M."/>
            <person name="Sauk J."/>
            <person name="Garner A."/>
            <person name="Jiang X."/>
            <person name="Arthur T."/>
            <person name="Lagoudas G.K."/>
            <person name="Vatanen T."/>
            <person name="Fornelos N."/>
            <person name="Wilson R."/>
            <person name="Bertha M."/>
            <person name="Cohen M."/>
            <person name="Garber J."/>
            <person name="Khalili H."/>
            <person name="Gevers D."/>
            <person name="Ananthakrishnan A.N."/>
            <person name="Kugathasan S."/>
            <person name="Lander E.S."/>
            <person name="Blainey P."/>
            <person name="Vlamakis H."/>
            <person name="Xavier R.J."/>
            <person name="Huttenhower C."/>
        </authorList>
    </citation>
    <scope>NUCLEOTIDE SEQUENCE [LARGE SCALE GENOMIC DNA]</scope>
    <source>
        <strain evidence="1 2">RJX1125</strain>
    </source>
</reference>